<organism evidence="13 14">
    <name type="scientific">Marinobacterium lacunae</name>
    <dbReference type="NCBI Taxonomy" id="1232683"/>
    <lineage>
        <taxon>Bacteria</taxon>
        <taxon>Pseudomonadati</taxon>
        <taxon>Pseudomonadota</taxon>
        <taxon>Gammaproteobacteria</taxon>
        <taxon>Oceanospirillales</taxon>
        <taxon>Oceanospirillaceae</taxon>
        <taxon>Marinobacterium</taxon>
    </lineage>
</organism>
<sequence>MNIKPRRFPAQPGRLSLALVCSAMAPFTLAQEAETQPMVILVKGKPSPLENAEQLPPSVVDQLRAATSDTASLLRDIPGVSLNAAGGVSSLPSIRGLADDRLRIKVDGMDLIATCPNHMNPPLSYVDPSNIGQIKVFAGITPVSVGGDSIGGTIVAEKSEPEFAPAGESALNKGEIGAFYRSNNNAVGGNLNATHATEELSIHYSGSWSKADNYTAGDDFKTTYDSGRPGHTLPLDEVGSSAYKTQNHTLNLAFKAGDDLFETQLSYQNMPEQLYPNQRMDLLDNEQRLINLAWTRQTDWGHLETRLYHETVDHFMDFGADKRYWYAMDSMVMGDAINGYPCTVEGDYDPTCAAGMPMYSESENTGLSLKADIVLNPEQILRVGTELQRYRLDDYWTASGGGMGPDTFLNINSGQRDRAALFTEVETEHNRRWTTLLGVRYERVHMDADEVHGYNDTKLNQGPEAAAFNAQDRDQSDDNLDLTALARYRHDDTLDIELGLARKVRSPNLYERYTWSSWAMAATMNNFVGDGNGYVGDIDLKPETAYTASVTFDWHDTDRSRTFRATPFYTYVDDYIDAIALSSWTDDQFNVLQYANQDARLYGIDLSMHLPLVNNAWGVWGLDSVINYTKGENRKTGDELYNIMPLNGRFTLTQQKAGWDNSVEWVVVGAKDDTSDVRNEISTGGYSLLNLRASHSWQAVRLDFGIENLFDRGYALPTGGSYIGQGKTMSMNATPWGIAVPGMGRSAYVGVNLRF</sequence>
<dbReference type="PANTHER" id="PTHR30069:SF49">
    <property type="entry name" value="OUTER MEMBRANE PROTEIN C"/>
    <property type="match status" value="1"/>
</dbReference>
<dbReference type="EMBL" id="JMQN01000043">
    <property type="protein sequence ID" value="KEA62936.1"/>
    <property type="molecule type" value="Genomic_DNA"/>
</dbReference>
<dbReference type="InterPro" id="IPR039426">
    <property type="entry name" value="TonB-dep_rcpt-like"/>
</dbReference>
<dbReference type="InterPro" id="IPR036942">
    <property type="entry name" value="Beta-barrel_TonB_sf"/>
</dbReference>
<evidence type="ECO:0000259" key="11">
    <source>
        <dbReference type="Pfam" id="PF00593"/>
    </source>
</evidence>
<keyword evidence="6 8" id="KW-0472">Membrane</keyword>
<dbReference type="Proteomes" id="UP000028252">
    <property type="component" value="Unassembled WGS sequence"/>
</dbReference>
<dbReference type="GO" id="GO:0009279">
    <property type="term" value="C:cell outer membrane"/>
    <property type="evidence" value="ECO:0007669"/>
    <property type="project" value="UniProtKB-SubCell"/>
</dbReference>
<evidence type="ECO:0000313" key="14">
    <source>
        <dbReference type="Proteomes" id="UP000028252"/>
    </source>
</evidence>
<dbReference type="SUPFAM" id="SSF56935">
    <property type="entry name" value="Porins"/>
    <property type="match status" value="1"/>
</dbReference>
<evidence type="ECO:0000256" key="3">
    <source>
        <dbReference type="ARBA" id="ARBA00022452"/>
    </source>
</evidence>
<keyword evidence="13" id="KW-0675">Receptor</keyword>
<comment type="caution">
    <text evidence="13">The sequence shown here is derived from an EMBL/GenBank/DDBJ whole genome shotgun (WGS) entry which is preliminary data.</text>
</comment>
<dbReference type="Pfam" id="PF00593">
    <property type="entry name" value="TonB_dep_Rec_b-barrel"/>
    <property type="match status" value="1"/>
</dbReference>
<evidence type="ECO:0000256" key="1">
    <source>
        <dbReference type="ARBA" id="ARBA00004571"/>
    </source>
</evidence>
<keyword evidence="2 8" id="KW-0813">Transport</keyword>
<dbReference type="Gene3D" id="2.170.130.10">
    <property type="entry name" value="TonB-dependent receptor, plug domain"/>
    <property type="match status" value="1"/>
</dbReference>
<evidence type="ECO:0000256" key="2">
    <source>
        <dbReference type="ARBA" id="ARBA00022448"/>
    </source>
</evidence>
<dbReference type="InterPro" id="IPR000531">
    <property type="entry name" value="Beta-barrel_TonB"/>
</dbReference>
<dbReference type="InterPro" id="IPR037066">
    <property type="entry name" value="Plug_dom_sf"/>
</dbReference>
<keyword evidence="10" id="KW-0732">Signal</keyword>
<feature type="chain" id="PRO_5001757364" evidence="10">
    <location>
        <begin position="31"/>
        <end position="755"/>
    </location>
</feature>
<evidence type="ECO:0000259" key="12">
    <source>
        <dbReference type="Pfam" id="PF07715"/>
    </source>
</evidence>
<keyword evidence="5 9" id="KW-0798">TonB box</keyword>
<dbReference type="AlphaFoldDB" id="A0A081FWN1"/>
<dbReference type="Gene3D" id="2.40.170.20">
    <property type="entry name" value="TonB-dependent receptor, beta-barrel domain"/>
    <property type="match status" value="1"/>
</dbReference>
<dbReference type="PANTHER" id="PTHR30069">
    <property type="entry name" value="TONB-DEPENDENT OUTER MEMBRANE RECEPTOR"/>
    <property type="match status" value="1"/>
</dbReference>
<feature type="domain" description="TonB-dependent receptor-like beta-barrel" evidence="11">
    <location>
        <begin position="218"/>
        <end position="709"/>
    </location>
</feature>
<keyword evidence="7 8" id="KW-0998">Cell outer membrane</keyword>
<comment type="subcellular location">
    <subcellularLocation>
        <location evidence="1 8">Cell outer membrane</location>
        <topology evidence="1 8">Multi-pass membrane protein</topology>
    </subcellularLocation>
</comment>
<dbReference type="Pfam" id="PF07715">
    <property type="entry name" value="Plug"/>
    <property type="match status" value="1"/>
</dbReference>
<feature type="domain" description="TonB-dependent receptor plug" evidence="12">
    <location>
        <begin position="65"/>
        <end position="153"/>
    </location>
</feature>
<proteinExistence type="inferred from homology"/>
<dbReference type="PATRIC" id="fig|1232683.4.peg.2857"/>
<comment type="similarity">
    <text evidence="8 9">Belongs to the TonB-dependent receptor family.</text>
</comment>
<evidence type="ECO:0000256" key="6">
    <source>
        <dbReference type="ARBA" id="ARBA00023136"/>
    </source>
</evidence>
<dbReference type="InterPro" id="IPR012910">
    <property type="entry name" value="Plug_dom"/>
</dbReference>
<dbReference type="OrthoDB" id="5332150at2"/>
<dbReference type="GO" id="GO:0015344">
    <property type="term" value="F:siderophore uptake transmembrane transporter activity"/>
    <property type="evidence" value="ECO:0007669"/>
    <property type="project" value="TreeGrafter"/>
</dbReference>
<accession>A0A081FWN1</accession>
<protein>
    <submittedName>
        <fullName evidence="13">TonB dependent receptor</fullName>
    </submittedName>
</protein>
<feature type="signal peptide" evidence="10">
    <location>
        <begin position="1"/>
        <end position="30"/>
    </location>
</feature>
<evidence type="ECO:0000256" key="9">
    <source>
        <dbReference type="RuleBase" id="RU003357"/>
    </source>
</evidence>
<evidence type="ECO:0000256" key="4">
    <source>
        <dbReference type="ARBA" id="ARBA00022692"/>
    </source>
</evidence>
<keyword evidence="3 8" id="KW-1134">Transmembrane beta strand</keyword>
<dbReference type="PROSITE" id="PS52016">
    <property type="entry name" value="TONB_DEPENDENT_REC_3"/>
    <property type="match status" value="1"/>
</dbReference>
<evidence type="ECO:0000256" key="7">
    <source>
        <dbReference type="ARBA" id="ARBA00023237"/>
    </source>
</evidence>
<dbReference type="eggNOG" id="COG4771">
    <property type="taxonomic scope" value="Bacteria"/>
</dbReference>
<evidence type="ECO:0000256" key="8">
    <source>
        <dbReference type="PROSITE-ProRule" id="PRU01360"/>
    </source>
</evidence>
<keyword evidence="4 8" id="KW-0812">Transmembrane</keyword>
<name>A0A081FWN1_9GAMM</name>
<reference evidence="13 14" key="1">
    <citation type="submission" date="2014-04" db="EMBL/GenBank/DDBJ databases">
        <title>Marinobacterium kochiensis sp. nov., isolated from sediment sample collected from Kochi backwaters in Kerala, India.</title>
        <authorList>
            <person name="Singh A."/>
            <person name="Pinnaka A.K."/>
        </authorList>
    </citation>
    <scope>NUCLEOTIDE SEQUENCE [LARGE SCALE GENOMIC DNA]</scope>
    <source>
        <strain evidence="13 14">AK27</strain>
    </source>
</reference>
<keyword evidence="14" id="KW-1185">Reference proteome</keyword>
<dbReference type="STRING" id="1232683.ADIMK_2906"/>
<gene>
    <name evidence="13" type="ORF">ADIMK_2906</name>
</gene>
<dbReference type="RefSeq" id="WP_036189759.1">
    <property type="nucleotide sequence ID" value="NZ_JMQN01000043.1"/>
</dbReference>
<evidence type="ECO:0000256" key="5">
    <source>
        <dbReference type="ARBA" id="ARBA00023077"/>
    </source>
</evidence>
<evidence type="ECO:0000313" key="13">
    <source>
        <dbReference type="EMBL" id="KEA62936.1"/>
    </source>
</evidence>
<dbReference type="GO" id="GO:0044718">
    <property type="term" value="P:siderophore transmembrane transport"/>
    <property type="evidence" value="ECO:0007669"/>
    <property type="project" value="TreeGrafter"/>
</dbReference>
<evidence type="ECO:0000256" key="10">
    <source>
        <dbReference type="SAM" id="SignalP"/>
    </source>
</evidence>